<dbReference type="GO" id="GO:0016020">
    <property type="term" value="C:membrane"/>
    <property type="evidence" value="ECO:0007669"/>
    <property type="project" value="UniProtKB-SubCell"/>
</dbReference>
<dbReference type="PANTHER" id="PTHR36838:SF3">
    <property type="entry name" value="TRANSPORTER AUXIN EFFLUX CARRIER EC FAMILY"/>
    <property type="match status" value="1"/>
</dbReference>
<proteinExistence type="predicted"/>
<dbReference type="AlphaFoldDB" id="A0A0F7CL55"/>
<sequence length="294" mass="31960">MFQELFNIYTPIIFGVLIGLLLKPTNEELAFLAKIVVYIFLSSLLFVAAYTRFSRNPDPQVLILSLLSSLGSLLTFIFTRLMRENPEITLTAMYANAGYLPVGIAQSLYGEEGVASVGFYILGNNATSNILAPTLSKHRIVDLKNMITRVVTFPPVTAILLGSLIGLSGLKIPDSLIMVLKPFSDSAASIALLELGLEFSMNPRLDLDGFKAYFYRLAIVIPLTLVFTNNVAMRGVDRNVAIIESVMPGAVSCVPISRELGLDASKVARIIFTSTLLSTAVALPIVVYAMGLLF</sequence>
<dbReference type="KEGG" id="thf:MA03_05435"/>
<organism evidence="8 9">
    <name type="scientific">Infirmifilum uzonense</name>
    <dbReference type="NCBI Taxonomy" id="1550241"/>
    <lineage>
        <taxon>Archaea</taxon>
        <taxon>Thermoproteota</taxon>
        <taxon>Thermoprotei</taxon>
        <taxon>Thermofilales</taxon>
        <taxon>Thermofilaceae</taxon>
        <taxon>Infirmifilum</taxon>
    </lineage>
</organism>
<dbReference type="HOGENOM" id="CLU_961784_0_0_2"/>
<evidence type="ECO:0008006" key="10">
    <source>
        <dbReference type="Google" id="ProtNLM"/>
    </source>
</evidence>
<gene>
    <name evidence="8" type="ORF">MA03_05435</name>
</gene>
<evidence type="ECO:0000256" key="2">
    <source>
        <dbReference type="ARBA" id="ARBA00022448"/>
    </source>
</evidence>
<feature type="transmembrane region" description="Helical" evidence="7">
    <location>
        <begin position="29"/>
        <end position="49"/>
    </location>
</feature>
<dbReference type="InterPro" id="IPR004776">
    <property type="entry name" value="Mem_transp_PIN-like"/>
</dbReference>
<evidence type="ECO:0000313" key="8">
    <source>
        <dbReference type="EMBL" id="AKG38821.1"/>
    </source>
</evidence>
<evidence type="ECO:0000256" key="1">
    <source>
        <dbReference type="ARBA" id="ARBA00004141"/>
    </source>
</evidence>
<dbReference type="RefSeq" id="WP_052884299.1">
    <property type="nucleotide sequence ID" value="NZ_CP009961.1"/>
</dbReference>
<keyword evidence="4 7" id="KW-0812">Transmembrane</keyword>
<dbReference type="OrthoDB" id="31522at2157"/>
<dbReference type="GO" id="GO:0055085">
    <property type="term" value="P:transmembrane transport"/>
    <property type="evidence" value="ECO:0007669"/>
    <property type="project" value="InterPro"/>
</dbReference>
<keyword evidence="5 7" id="KW-1133">Transmembrane helix</keyword>
<evidence type="ECO:0000313" key="9">
    <source>
        <dbReference type="Proteomes" id="UP000067434"/>
    </source>
</evidence>
<feature type="transmembrane region" description="Helical" evidence="7">
    <location>
        <begin position="61"/>
        <end position="79"/>
    </location>
</feature>
<evidence type="ECO:0000256" key="6">
    <source>
        <dbReference type="ARBA" id="ARBA00023136"/>
    </source>
</evidence>
<dbReference type="PATRIC" id="fig|1550241.5.peg.1143"/>
<name>A0A0F7CL55_9CREN</name>
<feature type="transmembrane region" description="Helical" evidence="7">
    <location>
        <begin position="146"/>
        <end position="170"/>
    </location>
</feature>
<dbReference type="GeneID" id="25401652"/>
<feature type="transmembrane region" description="Helical" evidence="7">
    <location>
        <begin position="267"/>
        <end position="291"/>
    </location>
</feature>
<keyword evidence="6 7" id="KW-0472">Membrane</keyword>
<dbReference type="Pfam" id="PF03547">
    <property type="entry name" value="Mem_trans"/>
    <property type="match status" value="1"/>
</dbReference>
<keyword evidence="9" id="KW-1185">Reference proteome</keyword>
<reference evidence="8 9" key="1">
    <citation type="journal article" date="2015" name="Stand. Genomic Sci.">
        <title>Complete genome sequence of and proposal of Thermofilum uzonense sp. nov. a novel hyperthermophilic crenarchaeon and emended description of the genus Thermofilum.</title>
        <authorList>
            <person name="Toshchakov S.V."/>
            <person name="Korzhenkov A.A."/>
            <person name="Samarov N.I."/>
            <person name="Mazunin I.O."/>
            <person name="Mozhey O.I."/>
            <person name="Shmyr I.S."/>
            <person name="Derbikova K.S."/>
            <person name="Taranov E.A."/>
            <person name="Dominova I.N."/>
            <person name="Bonch-Osmolovskaya E.A."/>
            <person name="Patrushev M.V."/>
            <person name="Podosokorskaya O.A."/>
            <person name="Kublanov I.V."/>
        </authorList>
    </citation>
    <scope>NUCLEOTIDE SEQUENCE [LARGE SCALE GENOMIC DNA]</scope>
    <source>
        <strain evidence="8 9">1807-2</strain>
    </source>
</reference>
<protein>
    <recommendedName>
        <fullName evidence="10">Transporter</fullName>
    </recommendedName>
</protein>
<dbReference type="PANTHER" id="PTHR36838">
    <property type="entry name" value="AUXIN EFFLUX CARRIER FAMILY PROTEIN"/>
    <property type="match status" value="1"/>
</dbReference>
<dbReference type="Proteomes" id="UP000067434">
    <property type="component" value="Chromosome"/>
</dbReference>
<keyword evidence="2" id="KW-0813">Transport</keyword>
<evidence type="ECO:0000256" key="5">
    <source>
        <dbReference type="ARBA" id="ARBA00022989"/>
    </source>
</evidence>
<dbReference type="EMBL" id="CP009961">
    <property type="protein sequence ID" value="AKG38821.1"/>
    <property type="molecule type" value="Genomic_DNA"/>
</dbReference>
<comment type="subcellular location">
    <subcellularLocation>
        <location evidence="1">Membrane</location>
        <topology evidence="1">Multi-pass membrane protein</topology>
    </subcellularLocation>
</comment>
<dbReference type="STRING" id="1550241.MA03_05435"/>
<evidence type="ECO:0000256" key="4">
    <source>
        <dbReference type="ARBA" id="ARBA00022692"/>
    </source>
</evidence>
<feature type="transmembrane region" description="Helical" evidence="7">
    <location>
        <begin position="213"/>
        <end position="232"/>
    </location>
</feature>
<accession>A0A0F7CL55</accession>
<evidence type="ECO:0000256" key="7">
    <source>
        <dbReference type="SAM" id="Phobius"/>
    </source>
</evidence>
<keyword evidence="3" id="KW-1003">Cell membrane</keyword>
<evidence type="ECO:0000256" key="3">
    <source>
        <dbReference type="ARBA" id="ARBA00022475"/>
    </source>
</evidence>
<feature type="transmembrane region" description="Helical" evidence="7">
    <location>
        <begin position="6"/>
        <end position="22"/>
    </location>
</feature>